<feature type="region of interest" description="Disordered" evidence="1">
    <location>
        <begin position="207"/>
        <end position="247"/>
    </location>
</feature>
<feature type="compositionally biased region" description="Polar residues" evidence="1">
    <location>
        <begin position="45"/>
        <end position="61"/>
    </location>
</feature>
<gene>
    <name evidence="3" type="ORF">ABEB36_008124</name>
</gene>
<dbReference type="EMBL" id="JBDJPC010000006">
    <property type="protein sequence ID" value="KAL1497112.1"/>
    <property type="molecule type" value="Genomic_DNA"/>
</dbReference>
<feature type="compositionally biased region" description="Basic and acidic residues" evidence="1">
    <location>
        <begin position="160"/>
        <end position="169"/>
    </location>
</feature>
<feature type="region of interest" description="Disordered" evidence="1">
    <location>
        <begin position="31"/>
        <end position="106"/>
    </location>
</feature>
<feature type="domain" description="DUF3752" evidence="2">
    <location>
        <begin position="154"/>
        <end position="274"/>
    </location>
</feature>
<name>A0ABD1ELE0_HYPHA</name>
<organism evidence="3 4">
    <name type="scientific">Hypothenemus hampei</name>
    <name type="common">Coffee berry borer</name>
    <dbReference type="NCBI Taxonomy" id="57062"/>
    <lineage>
        <taxon>Eukaryota</taxon>
        <taxon>Metazoa</taxon>
        <taxon>Ecdysozoa</taxon>
        <taxon>Arthropoda</taxon>
        <taxon>Hexapoda</taxon>
        <taxon>Insecta</taxon>
        <taxon>Pterygota</taxon>
        <taxon>Neoptera</taxon>
        <taxon>Endopterygota</taxon>
        <taxon>Coleoptera</taxon>
        <taxon>Polyphaga</taxon>
        <taxon>Cucujiformia</taxon>
        <taxon>Curculionidae</taxon>
        <taxon>Scolytinae</taxon>
        <taxon>Hypothenemus</taxon>
    </lineage>
</organism>
<dbReference type="Proteomes" id="UP001566132">
    <property type="component" value="Unassembled WGS sequence"/>
</dbReference>
<feature type="compositionally biased region" description="Acidic residues" evidence="1">
    <location>
        <begin position="87"/>
        <end position="98"/>
    </location>
</feature>
<dbReference type="InterPro" id="IPR046331">
    <property type="entry name" value="GPAM1-like"/>
</dbReference>
<accession>A0ABD1ELE0</accession>
<dbReference type="PANTHER" id="PTHR46370">
    <property type="entry name" value="GPALPP MOTIFS-CONTAINING PROTEIN 1"/>
    <property type="match status" value="1"/>
</dbReference>
<dbReference type="PANTHER" id="PTHR46370:SF1">
    <property type="entry name" value="GPALPP MOTIFS-CONTAINING PROTEIN 1"/>
    <property type="match status" value="1"/>
</dbReference>
<evidence type="ECO:0000313" key="4">
    <source>
        <dbReference type="Proteomes" id="UP001566132"/>
    </source>
</evidence>
<evidence type="ECO:0000256" key="1">
    <source>
        <dbReference type="SAM" id="MobiDB-lite"/>
    </source>
</evidence>
<keyword evidence="4" id="KW-1185">Reference proteome</keyword>
<protein>
    <recommendedName>
        <fullName evidence="2">DUF3752 domain-containing protein</fullName>
    </recommendedName>
</protein>
<feature type="compositionally biased region" description="Basic and acidic residues" evidence="1">
    <location>
        <begin position="219"/>
        <end position="247"/>
    </location>
</feature>
<dbReference type="InterPro" id="IPR022226">
    <property type="entry name" value="DUF3752"/>
</dbReference>
<feature type="region of interest" description="Disordered" evidence="1">
    <location>
        <begin position="155"/>
        <end position="188"/>
    </location>
</feature>
<evidence type="ECO:0000259" key="2">
    <source>
        <dbReference type="Pfam" id="PF12572"/>
    </source>
</evidence>
<proteinExistence type="predicted"/>
<dbReference type="AlphaFoldDB" id="A0ABD1ELE0"/>
<sequence length="281" mass="31659">MSDSNDRFIGPIIPKNLSNNKEEIEVSCTKSESFGPQLPPHLLKASSTLIGPSLPPNNEKSPANIENAEKIIGPSLPPHLKKKLEEQVEEDSESEEDCYGPLPAGMSNASAVQIALEERALQIQIDKLTPQEKEPEREIWMTELPAAKAVGFGLGPRQFRNKEGPDLSDRSSWTDIAGKSGKKTEKKEDLKVQAELRELEKRDEEYEIISKKHKRKSKTLVEIHQDKIKKNEEESGSTERRPFSREVDLQVNKFDDAQKKAVMKNAQLLDDRFSSGKSKYL</sequence>
<comment type="caution">
    <text evidence="3">The sequence shown here is derived from an EMBL/GenBank/DDBJ whole genome shotgun (WGS) entry which is preliminary data.</text>
</comment>
<evidence type="ECO:0000313" key="3">
    <source>
        <dbReference type="EMBL" id="KAL1497112.1"/>
    </source>
</evidence>
<reference evidence="3 4" key="1">
    <citation type="submission" date="2024-05" db="EMBL/GenBank/DDBJ databases">
        <title>Genetic variation in Jamaican populations of the coffee berry borer (Hypothenemus hampei).</title>
        <authorList>
            <person name="Errbii M."/>
            <person name="Myrie A."/>
        </authorList>
    </citation>
    <scope>NUCLEOTIDE SEQUENCE [LARGE SCALE GENOMIC DNA]</scope>
    <source>
        <strain evidence="3">JA-Hopewell-2020-01-JO</strain>
        <tissue evidence="3">Whole body</tissue>
    </source>
</reference>
<dbReference type="Pfam" id="PF12572">
    <property type="entry name" value="DUF3752"/>
    <property type="match status" value="1"/>
</dbReference>